<evidence type="ECO:0000256" key="1">
    <source>
        <dbReference type="ARBA" id="ARBA00000085"/>
    </source>
</evidence>
<dbReference type="InterPro" id="IPR036097">
    <property type="entry name" value="HisK_dim/P_sf"/>
</dbReference>
<comment type="caution">
    <text evidence="13">The sequence shown here is derived from an EMBL/GenBank/DDBJ whole genome shotgun (WGS) entry which is preliminary data.</text>
</comment>
<gene>
    <name evidence="13" type="ORF">IX84_27190</name>
</gene>
<dbReference type="SMART" id="SM00342">
    <property type="entry name" value="HTH_ARAC"/>
    <property type="match status" value="1"/>
</dbReference>
<feature type="transmembrane region" description="Helical" evidence="9">
    <location>
        <begin position="819"/>
        <end position="838"/>
    </location>
</feature>
<feature type="domain" description="Response regulatory" evidence="12">
    <location>
        <begin position="1147"/>
        <end position="1265"/>
    </location>
</feature>
<dbReference type="InterPro" id="IPR018060">
    <property type="entry name" value="HTH_AraC"/>
</dbReference>
<reference evidence="13 14" key="1">
    <citation type="journal article" date="2014" name="Int. J. Syst. Evol. Microbiol.">
        <title>Phaeodactylibacter xiamenensis gen. nov., sp. nov., a member of the family Saprospiraceae isolated from the marine alga Phaeodactylum tricornutum.</title>
        <authorList>
            <person name="Chen Z.Jr."/>
            <person name="Lei X."/>
            <person name="Lai Q."/>
            <person name="Li Y."/>
            <person name="Zhang B."/>
            <person name="Zhang J."/>
            <person name="Zhang H."/>
            <person name="Yang L."/>
            <person name="Zheng W."/>
            <person name="Tian Y."/>
            <person name="Yu Z."/>
            <person name="Xu H.Jr."/>
            <person name="Zheng T."/>
        </authorList>
    </citation>
    <scope>NUCLEOTIDE SEQUENCE [LARGE SCALE GENOMIC DNA]</scope>
    <source>
        <strain evidence="13 14">KD52</strain>
    </source>
</reference>
<dbReference type="InterPro" id="IPR003661">
    <property type="entry name" value="HisK_dim/P_dom"/>
</dbReference>
<evidence type="ECO:0000256" key="9">
    <source>
        <dbReference type="SAM" id="Phobius"/>
    </source>
</evidence>
<name>A0A098S2V0_9BACT</name>
<dbReference type="Gene3D" id="2.130.10.10">
    <property type="entry name" value="YVTN repeat-like/Quinoprotein amine dehydrogenase"/>
    <property type="match status" value="2"/>
</dbReference>
<keyword evidence="9" id="KW-0472">Membrane</keyword>
<feature type="coiled-coil region" evidence="7">
    <location>
        <begin position="858"/>
        <end position="888"/>
    </location>
</feature>
<dbReference type="Gene3D" id="1.10.10.60">
    <property type="entry name" value="Homeodomain-like"/>
    <property type="match status" value="1"/>
</dbReference>
<protein>
    <recommendedName>
        <fullName evidence="2">histidine kinase</fullName>
        <ecNumber evidence="2">2.7.13.3</ecNumber>
    </recommendedName>
</protein>
<evidence type="ECO:0000259" key="10">
    <source>
        <dbReference type="PROSITE" id="PS01124"/>
    </source>
</evidence>
<keyword evidence="4" id="KW-0805">Transcription regulation</keyword>
<dbReference type="Pfam" id="PF00072">
    <property type="entry name" value="Response_reg"/>
    <property type="match status" value="1"/>
</dbReference>
<feature type="domain" description="Histidine kinase" evidence="11">
    <location>
        <begin position="888"/>
        <end position="1107"/>
    </location>
</feature>
<keyword evidence="9" id="KW-1133">Transmembrane helix</keyword>
<dbReference type="RefSeq" id="WP_044228098.1">
    <property type="nucleotide sequence ID" value="NZ_JBKAGJ010000062.1"/>
</dbReference>
<dbReference type="SUPFAM" id="SSF55874">
    <property type="entry name" value="ATPase domain of HSP90 chaperone/DNA topoisomerase II/histidine kinase"/>
    <property type="match status" value="1"/>
</dbReference>
<dbReference type="GO" id="GO:0000155">
    <property type="term" value="F:phosphorelay sensor kinase activity"/>
    <property type="evidence" value="ECO:0007669"/>
    <property type="project" value="InterPro"/>
</dbReference>
<dbReference type="GO" id="GO:0003700">
    <property type="term" value="F:DNA-binding transcription factor activity"/>
    <property type="evidence" value="ECO:0007669"/>
    <property type="project" value="InterPro"/>
</dbReference>
<dbReference type="InterPro" id="IPR015943">
    <property type="entry name" value="WD40/YVTN_repeat-like_dom_sf"/>
</dbReference>
<feature type="modified residue" description="4-aspartylphosphate" evidence="6">
    <location>
        <position position="1198"/>
    </location>
</feature>
<accession>A0A098S2V0</accession>
<evidence type="ECO:0000256" key="7">
    <source>
        <dbReference type="SAM" id="Coils"/>
    </source>
</evidence>
<evidence type="ECO:0000256" key="8">
    <source>
        <dbReference type="SAM" id="MobiDB-lite"/>
    </source>
</evidence>
<dbReference type="EMBL" id="JPOS01000089">
    <property type="protein sequence ID" value="KGE85512.1"/>
    <property type="molecule type" value="Genomic_DNA"/>
</dbReference>
<dbReference type="Pfam" id="PF02518">
    <property type="entry name" value="HATPase_c"/>
    <property type="match status" value="1"/>
</dbReference>
<evidence type="ECO:0000259" key="11">
    <source>
        <dbReference type="PROSITE" id="PS50109"/>
    </source>
</evidence>
<dbReference type="InterPro" id="IPR004358">
    <property type="entry name" value="Sig_transdc_His_kin-like_C"/>
</dbReference>
<evidence type="ECO:0000256" key="4">
    <source>
        <dbReference type="ARBA" id="ARBA00023015"/>
    </source>
</evidence>
<dbReference type="InterPro" id="IPR009057">
    <property type="entry name" value="Homeodomain-like_sf"/>
</dbReference>
<dbReference type="InterPro" id="IPR011006">
    <property type="entry name" value="CheY-like_superfamily"/>
</dbReference>
<evidence type="ECO:0000259" key="12">
    <source>
        <dbReference type="PROSITE" id="PS50110"/>
    </source>
</evidence>
<dbReference type="InterPro" id="IPR036890">
    <property type="entry name" value="HATPase_C_sf"/>
</dbReference>
<dbReference type="InterPro" id="IPR013783">
    <property type="entry name" value="Ig-like_fold"/>
</dbReference>
<dbReference type="SMART" id="SM00448">
    <property type="entry name" value="REC"/>
    <property type="match status" value="1"/>
</dbReference>
<dbReference type="CDD" id="cd00082">
    <property type="entry name" value="HisKA"/>
    <property type="match status" value="1"/>
</dbReference>
<keyword evidence="3 6" id="KW-0597">Phosphoprotein</keyword>
<dbReference type="InterPro" id="IPR001789">
    <property type="entry name" value="Sig_transdc_resp-reg_receiver"/>
</dbReference>
<keyword evidence="5" id="KW-0804">Transcription</keyword>
<proteinExistence type="predicted"/>
<dbReference type="PROSITE" id="PS50110">
    <property type="entry name" value="RESPONSE_REGULATORY"/>
    <property type="match status" value="1"/>
</dbReference>
<feature type="domain" description="HTH araC/xylS-type" evidence="10">
    <location>
        <begin position="1295"/>
        <end position="1395"/>
    </location>
</feature>
<dbReference type="GO" id="GO:0043565">
    <property type="term" value="F:sequence-specific DNA binding"/>
    <property type="evidence" value="ECO:0007669"/>
    <property type="project" value="InterPro"/>
</dbReference>
<dbReference type="PROSITE" id="PS50109">
    <property type="entry name" value="HIS_KIN"/>
    <property type="match status" value="1"/>
</dbReference>
<dbReference type="PROSITE" id="PS01124">
    <property type="entry name" value="HTH_ARAC_FAMILY_2"/>
    <property type="match status" value="1"/>
</dbReference>
<sequence length="1399" mass="157756">MHKKSMSSSSITPCLGKITLYGFLLVFLLPLTAQDLSMVSSVLPSWENQNNGFFSNKISAVERDLYGRLWVGTYGKGLIVKTATETFHYQNDPFDAHSLASNTINDILVLPEQQTVVLATNLGISLFDPRRDHFMNYRPGGLVIDGQEVDARNTYGLLYDPKSRLVWGSSYSVVFSFDPATETICEYPANWEVSTEDYREGAINIYDIGQDQEYIYFCDLEHIWSLDKTTKEIVRIPTPGSDQKGTPAYIKGLYVNTDKKLGYLLRKETIWVVRLPSGTVLNKVDVPKWIAPRSLVDVDEKRLLISGRSGAVVFSKNSHQLGNPFQITVRGQKAQIQDCAVDTVYGITLGTRNHGLFIVAAYQEHTRTLDIGSGALEKRLTGALAPAFSEENRFWLAQGKDIQYLEVDSSGAKPVFSIRLPNQLEGKVNAILDVGSYLVVGSTEGLFEYQKPSQSFRKVPIALDYGHSHIQVEGSRNYNVYSLARWGDKIFVGAPRVFQLTAEPEQLSSPTALPESFSANPKGKLEVVEEEQLLWKVNYGAPAALDLQNGEVYELDTIFPFNALEKSYPFYFDGVDLAWDSKRQWLWAVGRGHGLFAFQVDRNKKRINMVWSLRDLQGTNLFDAIAVDTDGRIWVGSDEGLILYNPETDDSGILGYRESEVFPLFREEGLTKTDNGQMIAQTLNGSFSFWPDTLAKVLFTKKQAVNLDYYEVASKSGGILKLSRFSSGSMSYLELPGSASRIKMNFSYPEGVPVCFGRALYYRLDGAQNNLVKWDVEDPIVLSNLPPGAYRFQIFSQDQSSVLFEMVLDKHPAWYQRKLTYLLAVVLLGIIIFGIIRLRVAALKRKNRELQSIVADRTEKLRLEKDQAARQANELKRLNEQQEQLFVNVIHEFRTPLSMISAPLHSIRSYIKDKDQSRKLQQLLDIAERGVQDLDLLLQSLRHLLKKAEVPELMLSPFEPVSFFEEKAAAFGVLAAKQGINFEEKLTFINQGYFETDVQKISIILNNLLSNALKHTPPDGTVTLSVNLSASDDLTILVIDKGPGVPDAIKAKIFERFFQAGQVSKSGGLGIGLSIAKTYTELLKGKISVYSAQEGGAQFEVILPLKRCRGTEKAAIEENDRAPRALPNGYRLTKQGPDAPTGPKRKTIAIVEDHQGMQELFSAYLSERYAVQRYANGQLFINAFDKHATPIPDLVITDLMMPGASGFDVIKWMNANPSFTDLPVMVISAVDHYTTRQSIIDLGVYDFLPKPFFPEELIVKVQRLFRLGDTRSRARQHLRNEDKIRHNKYPEGLRKEVERIIQPNLSEDEFSVEDIARQVYLSKRHLNRLLKAECGMSVKEVLIEMRLQEAYRLLQSEPGIVIKDVSFRVGYNKPSYFSKIFRQRFGISPRELMGNKSTR</sequence>
<organism evidence="13 14">
    <name type="scientific">Phaeodactylibacter xiamenensis</name>
    <dbReference type="NCBI Taxonomy" id="1524460"/>
    <lineage>
        <taxon>Bacteria</taxon>
        <taxon>Pseudomonadati</taxon>
        <taxon>Bacteroidota</taxon>
        <taxon>Saprospiria</taxon>
        <taxon>Saprospirales</taxon>
        <taxon>Haliscomenobacteraceae</taxon>
        <taxon>Phaeodactylibacter</taxon>
    </lineage>
</organism>
<keyword evidence="14" id="KW-1185">Reference proteome</keyword>
<dbReference type="PANTHER" id="PTHR43547">
    <property type="entry name" value="TWO-COMPONENT HISTIDINE KINASE"/>
    <property type="match status" value="1"/>
</dbReference>
<evidence type="ECO:0000256" key="6">
    <source>
        <dbReference type="PROSITE-ProRule" id="PRU00169"/>
    </source>
</evidence>
<dbReference type="InterPro" id="IPR003594">
    <property type="entry name" value="HATPase_dom"/>
</dbReference>
<dbReference type="Gene3D" id="3.30.565.10">
    <property type="entry name" value="Histidine kinase-like ATPase, C-terminal domain"/>
    <property type="match status" value="1"/>
</dbReference>
<feature type="region of interest" description="Disordered" evidence="8">
    <location>
        <begin position="1125"/>
        <end position="1144"/>
    </location>
</feature>
<dbReference type="OrthoDB" id="9809670at2"/>
<dbReference type="EC" id="2.7.13.3" evidence="2"/>
<dbReference type="Gene3D" id="1.10.287.130">
    <property type="match status" value="1"/>
</dbReference>
<dbReference type="PANTHER" id="PTHR43547:SF2">
    <property type="entry name" value="HYBRID SIGNAL TRANSDUCTION HISTIDINE KINASE C"/>
    <property type="match status" value="1"/>
</dbReference>
<evidence type="ECO:0000256" key="3">
    <source>
        <dbReference type="ARBA" id="ARBA00022553"/>
    </source>
</evidence>
<dbReference type="SMART" id="SM00388">
    <property type="entry name" value="HisKA"/>
    <property type="match status" value="1"/>
</dbReference>
<dbReference type="PRINTS" id="PR00344">
    <property type="entry name" value="BCTRLSENSOR"/>
</dbReference>
<evidence type="ECO:0000256" key="2">
    <source>
        <dbReference type="ARBA" id="ARBA00012438"/>
    </source>
</evidence>
<dbReference type="Pfam" id="PF12833">
    <property type="entry name" value="HTH_18"/>
    <property type="match status" value="1"/>
</dbReference>
<dbReference type="Gene3D" id="3.40.50.2300">
    <property type="match status" value="1"/>
</dbReference>
<dbReference type="CDD" id="cd00075">
    <property type="entry name" value="HATPase"/>
    <property type="match status" value="1"/>
</dbReference>
<dbReference type="Gene3D" id="2.60.40.10">
    <property type="entry name" value="Immunoglobulins"/>
    <property type="match status" value="1"/>
</dbReference>
<dbReference type="STRING" id="1524460.IX84_27190"/>
<dbReference type="SUPFAM" id="SSF52172">
    <property type="entry name" value="CheY-like"/>
    <property type="match status" value="1"/>
</dbReference>
<evidence type="ECO:0000313" key="13">
    <source>
        <dbReference type="EMBL" id="KGE85512.1"/>
    </source>
</evidence>
<comment type="catalytic activity">
    <reaction evidence="1">
        <text>ATP + protein L-histidine = ADP + protein N-phospho-L-histidine.</text>
        <dbReference type="EC" id="2.7.13.3"/>
    </reaction>
</comment>
<dbReference type="SUPFAM" id="SSF47384">
    <property type="entry name" value="Homodimeric domain of signal transducing histidine kinase"/>
    <property type="match status" value="1"/>
</dbReference>
<dbReference type="SUPFAM" id="SSF63829">
    <property type="entry name" value="Calcium-dependent phosphotriesterase"/>
    <property type="match status" value="2"/>
</dbReference>
<dbReference type="SUPFAM" id="SSF46689">
    <property type="entry name" value="Homeodomain-like"/>
    <property type="match status" value="1"/>
</dbReference>
<dbReference type="SMART" id="SM00387">
    <property type="entry name" value="HATPase_c"/>
    <property type="match status" value="1"/>
</dbReference>
<dbReference type="Proteomes" id="UP000029736">
    <property type="component" value="Unassembled WGS sequence"/>
</dbReference>
<dbReference type="InterPro" id="IPR005467">
    <property type="entry name" value="His_kinase_dom"/>
</dbReference>
<evidence type="ECO:0000256" key="5">
    <source>
        <dbReference type="ARBA" id="ARBA00023163"/>
    </source>
</evidence>
<keyword evidence="7" id="KW-0175">Coiled coil</keyword>
<keyword evidence="9" id="KW-0812">Transmembrane</keyword>
<evidence type="ECO:0000313" key="14">
    <source>
        <dbReference type="Proteomes" id="UP000029736"/>
    </source>
</evidence>